<sequence>MSTVVTMCSLNGGFVYATPLQSCLHEVLAPITSTHHVGLYVQSLSHGKIQYDYHAEQSFTPASTQKILVATAALLQLGSHYQFETKVGYIKSQLKNHILAGNLYFKFSGDPTLTRYDLRQMLAELKRQGIHQVKGSIVVDQSIFRAPLRAPGWLVDNLQICYAAPISSIMIDQNCVHAVLSAKKGRVKLSSNPDFKLINQLTVMAYGSPLCQLHLNFDRNNNLYADGCLRRNREVYLALAVNNPQDYFSQLIQEQAKQLGLHFRCGVKVVSGYYPAHSPARPHLLLTELKHHSVKLRDIIHHMLKVSDNIEAEVLTKLLGYTVYHQAGSWDNGTRAVKHILKQVPGLNSKRLTIYDGSGLSRYNLLTPKKLNAVLQFAAHRFGLKSDFANSLSIPGVDHTWAGSSVDPNYRALVKTGSMMGVHNLVGYIEPKRGRAMSFAFMTNGVDQAHPLNYRQLTQKVLSCLGRFAG</sequence>
<dbReference type="Gene3D" id="3.40.710.10">
    <property type="entry name" value="DD-peptidase/beta-lactamase superfamily"/>
    <property type="match status" value="1"/>
</dbReference>
<keyword evidence="2 3" id="KW-0378">Hydrolase</keyword>
<dbReference type="Proteomes" id="UP000422232">
    <property type="component" value="Chromosome"/>
</dbReference>
<dbReference type="InterPro" id="IPR000667">
    <property type="entry name" value="Peptidase_S13"/>
</dbReference>
<dbReference type="GO" id="GO:0009002">
    <property type="term" value="F:serine-type D-Ala-D-Ala carboxypeptidase activity"/>
    <property type="evidence" value="ECO:0007669"/>
    <property type="project" value="UniProtKB-EC"/>
</dbReference>
<proteinExistence type="inferred from homology"/>
<dbReference type="AlphaFoldDB" id="A0A9Q6LI85"/>
<keyword evidence="3" id="KW-0645">Protease</keyword>
<dbReference type="SUPFAM" id="SSF56601">
    <property type="entry name" value="beta-lactamase/transpeptidase-like"/>
    <property type="match status" value="1"/>
</dbReference>
<dbReference type="PRINTS" id="PR00922">
    <property type="entry name" value="DADACBPTASE3"/>
</dbReference>
<dbReference type="GO" id="GO:0000270">
    <property type="term" value="P:peptidoglycan metabolic process"/>
    <property type="evidence" value="ECO:0007669"/>
    <property type="project" value="TreeGrafter"/>
</dbReference>
<evidence type="ECO:0000313" key="4">
    <source>
        <dbReference type="Proteomes" id="UP000422232"/>
    </source>
</evidence>
<protein>
    <submittedName>
        <fullName evidence="3">D-alanyl-D-alanine carboxypeptidase DacB</fullName>
        <ecNumber evidence="3">3.4.16.4</ecNumber>
    </submittedName>
</protein>
<dbReference type="GO" id="GO:0006508">
    <property type="term" value="P:proteolysis"/>
    <property type="evidence" value="ECO:0007669"/>
    <property type="project" value="InterPro"/>
</dbReference>
<dbReference type="Gene3D" id="3.50.80.20">
    <property type="entry name" value="D-Ala-D-Ala carboxypeptidase C, peptidase S13"/>
    <property type="match status" value="1"/>
</dbReference>
<comment type="similarity">
    <text evidence="1">Belongs to the peptidase S13 family.</text>
</comment>
<dbReference type="EC" id="3.4.16.4" evidence="3"/>
<gene>
    <name evidence="3" type="primary">dacB_2</name>
    <name evidence="3" type="ORF">Psal009_00165</name>
</gene>
<dbReference type="Pfam" id="PF02113">
    <property type="entry name" value="Peptidase_S13"/>
    <property type="match status" value="1"/>
</dbReference>
<dbReference type="PANTHER" id="PTHR30023">
    <property type="entry name" value="D-ALANYL-D-ALANINE CARBOXYPEPTIDASE"/>
    <property type="match status" value="1"/>
</dbReference>
<dbReference type="EMBL" id="CP038908">
    <property type="protein sequence ID" value="QGO04305.1"/>
    <property type="molecule type" value="Genomic_DNA"/>
</dbReference>
<evidence type="ECO:0000256" key="1">
    <source>
        <dbReference type="ARBA" id="ARBA00006096"/>
    </source>
</evidence>
<dbReference type="InterPro" id="IPR012338">
    <property type="entry name" value="Beta-lactam/transpept-like"/>
</dbReference>
<evidence type="ECO:0000313" key="3">
    <source>
        <dbReference type="EMBL" id="QGO04305.1"/>
    </source>
</evidence>
<reference evidence="3 4" key="1">
    <citation type="submission" date="2019-04" db="EMBL/GenBank/DDBJ databases">
        <title>Complete genome sequencing of Piscirickettsia salmonis strain Psal-009.</title>
        <authorList>
            <person name="Schober I."/>
            <person name="Bunk B."/>
            <person name="Sproer C."/>
            <person name="Carril G.P."/>
            <person name="Riedel T."/>
            <person name="Flores-Herrera P.A."/>
            <person name="Nourdin-Galindo G."/>
            <person name="Marshall S.H."/>
            <person name="Overmann J."/>
        </authorList>
    </citation>
    <scope>NUCLEOTIDE SEQUENCE [LARGE SCALE GENOMIC DNA]</scope>
    <source>
        <strain evidence="3 4">Psal-009</strain>
    </source>
</reference>
<organism evidence="3 4">
    <name type="scientific">Piscirickettsia salmonis</name>
    <dbReference type="NCBI Taxonomy" id="1238"/>
    <lineage>
        <taxon>Bacteria</taxon>
        <taxon>Pseudomonadati</taxon>
        <taxon>Pseudomonadota</taxon>
        <taxon>Gammaproteobacteria</taxon>
        <taxon>Thiotrichales</taxon>
        <taxon>Piscirickettsiaceae</taxon>
        <taxon>Piscirickettsia</taxon>
    </lineage>
</organism>
<keyword evidence="4" id="KW-1185">Reference proteome</keyword>
<name>A0A9Q6LI85_PISSA</name>
<accession>A0A9Q6LI85</accession>
<keyword evidence="3" id="KW-0121">Carboxypeptidase</keyword>
<dbReference type="NCBIfam" id="TIGR00666">
    <property type="entry name" value="PBP4"/>
    <property type="match status" value="1"/>
</dbReference>
<dbReference type="PANTHER" id="PTHR30023:SF0">
    <property type="entry name" value="PENICILLIN-SENSITIVE CARBOXYPEPTIDASE A"/>
    <property type="match status" value="1"/>
</dbReference>
<evidence type="ECO:0000256" key="2">
    <source>
        <dbReference type="ARBA" id="ARBA00022801"/>
    </source>
</evidence>